<evidence type="ECO:0000313" key="6">
    <source>
        <dbReference type="Proteomes" id="UP000831068"/>
    </source>
</evidence>
<dbReference type="RefSeq" id="WP_243576821.1">
    <property type="nucleotide sequence ID" value="NZ_CP094529.1"/>
</dbReference>
<dbReference type="Pfam" id="PF01229">
    <property type="entry name" value="Glyco_hydro_39"/>
    <property type="match status" value="1"/>
</dbReference>
<dbReference type="EMBL" id="CP094529">
    <property type="protein sequence ID" value="UOE38551.1"/>
    <property type="molecule type" value="Genomic_DNA"/>
</dbReference>
<proteinExistence type="inferred from homology"/>
<keyword evidence="6" id="KW-1185">Reference proteome</keyword>
<dbReference type="InterPro" id="IPR017853">
    <property type="entry name" value="GH"/>
</dbReference>
<gene>
    <name evidence="5" type="ORF">MTP08_01880</name>
</gene>
<name>A0ABY4BLC5_9FLAO</name>
<evidence type="ECO:0000256" key="2">
    <source>
        <dbReference type="ARBA" id="ARBA00022801"/>
    </source>
</evidence>
<evidence type="ECO:0000259" key="4">
    <source>
        <dbReference type="Pfam" id="PF01229"/>
    </source>
</evidence>
<feature type="domain" description="Glycosyl hydrolases family 39 N-terminal catalytic" evidence="4">
    <location>
        <begin position="141"/>
        <end position="245"/>
    </location>
</feature>
<accession>A0ABY4BLC5</accession>
<dbReference type="InterPro" id="IPR049166">
    <property type="entry name" value="GH39_cat"/>
</dbReference>
<sequence>MHRIFKIKSIQIFSVILLFSFAFVKSQNSVVVDVSKTYKKESIAGFLHLNNIETLDNDIKALKPKFWRFGNYMFKSQERKDIISGLISRKIQPILIMSDLCIYKTLNENSTDGNRILPYSDPKSYEAFVRKMYAENGNTVIYDIWNEPDTGFWSGTKEQFFLAFKKAHDIIRSMPGGKDAVIMGPSCSRFYKEFIEDFLTFCEKNNVVVDILAWHEGGVISDIKEMKANINFAKEVWLNQFKKLKIKEIYIPEIIGESVQFSPLAVLSFLNTFEEGGVSGACKTCHDNPAEIGGNSCFNNSMDGLLMPNGKPRSVWFAYKLYAESLDNRFKLITKNENFSVIGYYLNKNKSVNILIGNTSGSNKDLNLSLKNIDVKKYFSGKRKLHYNLYLIEDTKEKELKSPQLKQSEFVSVKNGIININLKNIESNGILVLELK</sequence>
<comment type="similarity">
    <text evidence="1">Belongs to the glycosyl hydrolase 39 family.</text>
</comment>
<reference evidence="5 6" key="1">
    <citation type="submission" date="2022-03" db="EMBL/GenBank/DDBJ databases">
        <title>Chryseobacterium sp. isolated from the Andong Sikhe.</title>
        <authorList>
            <person name="Won M."/>
            <person name="Kim S.-J."/>
            <person name="Kwon S.-W."/>
        </authorList>
    </citation>
    <scope>NUCLEOTIDE SEQUENCE [LARGE SCALE GENOMIC DNA]</scope>
    <source>
        <strain evidence="5 6">ADR-1</strain>
    </source>
</reference>
<evidence type="ECO:0000313" key="5">
    <source>
        <dbReference type="EMBL" id="UOE38551.1"/>
    </source>
</evidence>
<dbReference type="Proteomes" id="UP000831068">
    <property type="component" value="Chromosome"/>
</dbReference>
<evidence type="ECO:0000256" key="1">
    <source>
        <dbReference type="ARBA" id="ARBA00008875"/>
    </source>
</evidence>
<organism evidence="5 6">
    <name type="scientific">Chryseobacterium oryzae</name>
    <dbReference type="NCBI Taxonomy" id="2929799"/>
    <lineage>
        <taxon>Bacteria</taxon>
        <taxon>Pseudomonadati</taxon>
        <taxon>Bacteroidota</taxon>
        <taxon>Flavobacteriia</taxon>
        <taxon>Flavobacteriales</taxon>
        <taxon>Weeksellaceae</taxon>
        <taxon>Chryseobacterium group</taxon>
        <taxon>Chryseobacterium</taxon>
    </lineage>
</organism>
<evidence type="ECO:0000256" key="3">
    <source>
        <dbReference type="ARBA" id="ARBA00023295"/>
    </source>
</evidence>
<protein>
    <recommendedName>
        <fullName evidence="4">Glycosyl hydrolases family 39 N-terminal catalytic domain-containing protein</fullName>
    </recommendedName>
</protein>
<keyword evidence="3" id="KW-0326">Glycosidase</keyword>
<keyword evidence="2" id="KW-0378">Hydrolase</keyword>
<dbReference type="Gene3D" id="3.20.20.80">
    <property type="entry name" value="Glycosidases"/>
    <property type="match status" value="1"/>
</dbReference>
<dbReference type="SUPFAM" id="SSF51445">
    <property type="entry name" value="(Trans)glycosidases"/>
    <property type="match status" value="1"/>
</dbReference>